<dbReference type="RefSeq" id="WP_015513148.1">
    <property type="nucleotide sequence ID" value="NZ_JAQDKA010000004.1"/>
</dbReference>
<accession>A0A3E2TC16</accession>
<evidence type="ECO:0000313" key="4">
    <source>
        <dbReference type="EMBL" id="RGB72376.1"/>
    </source>
</evidence>
<comment type="caution">
    <text evidence="4">The sequence shown here is derived from an EMBL/GenBank/DDBJ whole genome shotgun (WGS) entry which is preliminary data.</text>
</comment>
<dbReference type="PROSITE" id="PS50977">
    <property type="entry name" value="HTH_TETR_2"/>
    <property type="match status" value="1"/>
</dbReference>
<keyword evidence="1 2" id="KW-0238">DNA-binding</keyword>
<dbReference type="PANTHER" id="PTHR43479">
    <property type="entry name" value="ACREF/ENVCD OPERON REPRESSOR-RELATED"/>
    <property type="match status" value="1"/>
</dbReference>
<dbReference type="PROSITE" id="PS01081">
    <property type="entry name" value="HTH_TETR_1"/>
    <property type="match status" value="1"/>
</dbReference>
<evidence type="ECO:0000259" key="3">
    <source>
        <dbReference type="PROSITE" id="PS50977"/>
    </source>
</evidence>
<organism evidence="4 5">
    <name type="scientific">Coprococcus catus</name>
    <dbReference type="NCBI Taxonomy" id="116085"/>
    <lineage>
        <taxon>Bacteria</taxon>
        <taxon>Bacillati</taxon>
        <taxon>Bacillota</taxon>
        <taxon>Clostridia</taxon>
        <taxon>Lachnospirales</taxon>
        <taxon>Lachnospiraceae</taxon>
        <taxon>Coprococcus</taxon>
    </lineage>
</organism>
<protein>
    <submittedName>
        <fullName evidence="4">TetR/AcrR family transcriptional regulator</fullName>
    </submittedName>
</protein>
<dbReference type="SUPFAM" id="SSF46689">
    <property type="entry name" value="Homeodomain-like"/>
    <property type="match status" value="1"/>
</dbReference>
<dbReference type="AlphaFoldDB" id="A0A3E2TC16"/>
<dbReference type="PANTHER" id="PTHR43479:SF11">
    <property type="entry name" value="ACREF_ENVCD OPERON REPRESSOR-RELATED"/>
    <property type="match status" value="1"/>
</dbReference>
<dbReference type="GO" id="GO:0003677">
    <property type="term" value="F:DNA binding"/>
    <property type="evidence" value="ECO:0007669"/>
    <property type="project" value="UniProtKB-UniRule"/>
</dbReference>
<dbReference type="Proteomes" id="UP000260773">
    <property type="component" value="Unassembled WGS sequence"/>
</dbReference>
<dbReference type="InterPro" id="IPR001647">
    <property type="entry name" value="HTH_TetR"/>
</dbReference>
<feature type="DNA-binding region" description="H-T-H motif" evidence="2">
    <location>
        <begin position="31"/>
        <end position="50"/>
    </location>
</feature>
<evidence type="ECO:0000256" key="1">
    <source>
        <dbReference type="ARBA" id="ARBA00023125"/>
    </source>
</evidence>
<reference evidence="4 5" key="1">
    <citation type="submission" date="2018-08" db="EMBL/GenBank/DDBJ databases">
        <title>A genome reference for cultivated species of the human gut microbiota.</title>
        <authorList>
            <person name="Zou Y."/>
            <person name="Xue W."/>
            <person name="Luo G."/>
        </authorList>
    </citation>
    <scope>NUCLEOTIDE SEQUENCE [LARGE SCALE GENOMIC DNA]</scope>
    <source>
        <strain evidence="4 5">AF45-17</strain>
    </source>
</reference>
<dbReference type="InterPro" id="IPR050624">
    <property type="entry name" value="HTH-type_Tx_Regulator"/>
</dbReference>
<sequence length="216" mass="24514">MPRNKYPEQTVEKILDAATILFLQKGYQHTTLQDIIDETHLSKGAVYHHFKSKEEIAFRVGDRLGAKMLPIFANIRDDSSLTGGEKLKKIFSASLEPKRQHEMMTILPYLSTDSYFMDMEQKDLLEKIVPSYVTPIIRQGVQDGSIKTSAPEALGEAIFLLADTWLHPLIRKTTAKEQTMRNQVFQQLTANIGVELLDKEQAALLVQMAEHAQSKE</sequence>
<feature type="domain" description="HTH tetR-type" evidence="3">
    <location>
        <begin position="8"/>
        <end position="68"/>
    </location>
</feature>
<evidence type="ECO:0000313" key="5">
    <source>
        <dbReference type="Proteomes" id="UP000260773"/>
    </source>
</evidence>
<dbReference type="PRINTS" id="PR00455">
    <property type="entry name" value="HTHTETR"/>
</dbReference>
<name>A0A3E2TC16_9FIRM</name>
<dbReference type="Pfam" id="PF00440">
    <property type="entry name" value="TetR_N"/>
    <property type="match status" value="1"/>
</dbReference>
<dbReference type="EMBL" id="QVEP01000078">
    <property type="protein sequence ID" value="RGB72376.1"/>
    <property type="molecule type" value="Genomic_DNA"/>
</dbReference>
<evidence type="ECO:0000256" key="2">
    <source>
        <dbReference type="PROSITE-ProRule" id="PRU00335"/>
    </source>
</evidence>
<dbReference type="InterPro" id="IPR023772">
    <property type="entry name" value="DNA-bd_HTH_TetR-type_CS"/>
</dbReference>
<dbReference type="InterPro" id="IPR009057">
    <property type="entry name" value="Homeodomain-like_sf"/>
</dbReference>
<gene>
    <name evidence="4" type="ORF">DW070_16625</name>
</gene>
<dbReference type="Gene3D" id="1.10.357.10">
    <property type="entry name" value="Tetracycline Repressor, domain 2"/>
    <property type="match status" value="1"/>
</dbReference>
<proteinExistence type="predicted"/>